<dbReference type="AlphaFoldDB" id="A0A382YW42"/>
<gene>
    <name evidence="1" type="ORF">METZ01_LOCUS439612</name>
</gene>
<protein>
    <submittedName>
        <fullName evidence="1">Uncharacterized protein</fullName>
    </submittedName>
</protein>
<dbReference type="EMBL" id="UINC01178545">
    <property type="protein sequence ID" value="SVD86758.1"/>
    <property type="molecule type" value="Genomic_DNA"/>
</dbReference>
<feature type="non-terminal residue" evidence="1">
    <location>
        <position position="1"/>
    </location>
</feature>
<evidence type="ECO:0000313" key="1">
    <source>
        <dbReference type="EMBL" id="SVD86758.1"/>
    </source>
</evidence>
<reference evidence="1" key="1">
    <citation type="submission" date="2018-05" db="EMBL/GenBank/DDBJ databases">
        <authorList>
            <person name="Lanie J.A."/>
            <person name="Ng W.-L."/>
            <person name="Kazmierczak K.M."/>
            <person name="Andrzejewski T.M."/>
            <person name="Davidsen T.M."/>
            <person name="Wayne K.J."/>
            <person name="Tettelin H."/>
            <person name="Glass J.I."/>
            <person name="Rusch D."/>
            <person name="Podicherti R."/>
            <person name="Tsui H.-C.T."/>
            <person name="Winkler M.E."/>
        </authorList>
    </citation>
    <scope>NUCLEOTIDE SEQUENCE</scope>
</reference>
<sequence>TTSILPVTTIQADDSSFALTATCDGATAEITGLTGGTFSFFNPPSDGAVIDAVTGLVTGGDYGSTYNISYETNGLCPTITTNSILVNTPPEINNPTPLEVCDDNMPDGLTAIDLTIKNSEITDGNPNYSVYYFISLNDAETATNPLAIPYTNISNPQTIFVRVVDVETGCYATTSLDLVVASAPGATSPSNLEYCDADADGFGVFTLTDADDEITGGQTGLTVTYHETQADAENNVNAIASPYYNIVAYQQTIYVRVESST</sequence>
<name>A0A382YW42_9ZZZZ</name>
<feature type="non-terminal residue" evidence="1">
    <location>
        <position position="261"/>
    </location>
</feature>
<organism evidence="1">
    <name type="scientific">marine metagenome</name>
    <dbReference type="NCBI Taxonomy" id="408172"/>
    <lineage>
        <taxon>unclassified sequences</taxon>
        <taxon>metagenomes</taxon>
        <taxon>ecological metagenomes</taxon>
    </lineage>
</organism>
<proteinExistence type="predicted"/>
<accession>A0A382YW42</accession>